<evidence type="ECO:0000313" key="3">
    <source>
        <dbReference type="Proteomes" id="UP001201161"/>
    </source>
</evidence>
<dbReference type="RefSeq" id="WP_236401721.1">
    <property type="nucleotide sequence ID" value="NZ_JAKJHZ010000006.1"/>
</dbReference>
<dbReference type="Gene3D" id="3.10.180.10">
    <property type="entry name" value="2,3-Dihydroxybiphenyl 1,2-Dioxygenase, domain 1"/>
    <property type="match status" value="2"/>
</dbReference>
<evidence type="ECO:0000313" key="2">
    <source>
        <dbReference type="EMBL" id="MCF6377968.1"/>
    </source>
</evidence>
<accession>A0ABS9HC99</accession>
<gene>
    <name evidence="2" type="ORF">L2K70_10150</name>
</gene>
<feature type="domain" description="Glyoxalase-like" evidence="1">
    <location>
        <begin position="9"/>
        <end position="101"/>
    </location>
</feature>
<protein>
    <submittedName>
        <fullName evidence="2">VOC family protein</fullName>
    </submittedName>
</protein>
<keyword evidence="3" id="KW-1185">Reference proteome</keyword>
<dbReference type="Pfam" id="PF18029">
    <property type="entry name" value="Glyoxalase_6"/>
    <property type="match status" value="2"/>
</dbReference>
<proteinExistence type="predicted"/>
<dbReference type="Proteomes" id="UP001201161">
    <property type="component" value="Unassembled WGS sequence"/>
</dbReference>
<dbReference type="InterPro" id="IPR041581">
    <property type="entry name" value="Glyoxalase_6"/>
</dbReference>
<feature type="domain" description="Glyoxalase-like" evidence="1">
    <location>
        <begin position="119"/>
        <end position="213"/>
    </location>
</feature>
<organism evidence="2 3">
    <name type="scientific">Nocardioides potassii</name>
    <dbReference type="NCBI Taxonomy" id="2911371"/>
    <lineage>
        <taxon>Bacteria</taxon>
        <taxon>Bacillati</taxon>
        <taxon>Actinomycetota</taxon>
        <taxon>Actinomycetes</taxon>
        <taxon>Propionibacteriales</taxon>
        <taxon>Nocardioidaceae</taxon>
        <taxon>Nocardioides</taxon>
    </lineage>
</organism>
<sequence length="231" mass="25007">MASRLHALTILAADPDRLGQFWRDLLDGSDVPVPLVFEHADLPPRRGLNQVHVHLTSYAASQQENVDRALSLGATHLDVGQLPEEDHVVLADPEGNEFCVIPETNNWLAGTAFLGELAADGTREVGVFWSEALGWPLVHDEDGETAIRSPDGRMIIAWGGTPLNERHGRNRMHLVLATDDLEAEVARLVSLGASEVSRSGGRVELADPDGNELWLRSATTNAGSSSVEDES</sequence>
<reference evidence="2 3" key="1">
    <citation type="submission" date="2022-01" db="EMBL/GenBank/DDBJ databases">
        <title>Nocardioides sp. nov., an actinomycete isolated from mining soil.</title>
        <authorList>
            <person name="Liu L."/>
        </authorList>
    </citation>
    <scope>NUCLEOTIDE SEQUENCE [LARGE SCALE GENOMIC DNA]</scope>
    <source>
        <strain evidence="2 3">KLBMP 9356</strain>
    </source>
</reference>
<dbReference type="SUPFAM" id="SSF54593">
    <property type="entry name" value="Glyoxalase/Bleomycin resistance protein/Dihydroxybiphenyl dioxygenase"/>
    <property type="match status" value="2"/>
</dbReference>
<comment type="caution">
    <text evidence="2">The sequence shown here is derived from an EMBL/GenBank/DDBJ whole genome shotgun (WGS) entry which is preliminary data.</text>
</comment>
<dbReference type="EMBL" id="JAKJHZ010000006">
    <property type="protein sequence ID" value="MCF6377968.1"/>
    <property type="molecule type" value="Genomic_DNA"/>
</dbReference>
<evidence type="ECO:0000259" key="1">
    <source>
        <dbReference type="Pfam" id="PF18029"/>
    </source>
</evidence>
<dbReference type="PANTHER" id="PTHR35908:SF1">
    <property type="entry name" value="CONSERVED PROTEIN"/>
    <property type="match status" value="1"/>
</dbReference>
<dbReference type="PANTHER" id="PTHR35908">
    <property type="entry name" value="HYPOTHETICAL FUSION PROTEIN"/>
    <property type="match status" value="1"/>
</dbReference>
<name>A0ABS9HC99_9ACTN</name>
<dbReference type="InterPro" id="IPR029068">
    <property type="entry name" value="Glyas_Bleomycin-R_OHBP_Dase"/>
</dbReference>